<dbReference type="InterPro" id="IPR044150">
    <property type="entry name" value="HDAC_classIV"/>
</dbReference>
<dbReference type="Proteomes" id="UP000478546">
    <property type="component" value="Unassembled WGS sequence"/>
</dbReference>
<gene>
    <name evidence="4" type="ORF">GWO68_14620</name>
</gene>
<dbReference type="EMBL" id="JAAEAA010000021">
    <property type="protein sequence ID" value="NDK57155.1"/>
    <property type="molecule type" value="Genomic_DNA"/>
</dbReference>
<dbReference type="InterPro" id="IPR023696">
    <property type="entry name" value="Ureohydrolase_dom_sf"/>
</dbReference>
<dbReference type="InterPro" id="IPR000286">
    <property type="entry name" value="HDACs"/>
</dbReference>
<reference evidence="4 5" key="1">
    <citation type="submission" date="2020-01" db="EMBL/GenBank/DDBJ databases">
        <authorList>
            <person name="Kim M.K."/>
        </authorList>
    </citation>
    <scope>NUCLEOTIDE SEQUENCE [LARGE SCALE GENOMIC DNA]</scope>
    <source>
        <strain evidence="4 5">BT213</strain>
    </source>
</reference>
<name>A0A6B2H222_9BACT</name>
<keyword evidence="5" id="KW-1185">Reference proteome</keyword>
<dbReference type="PANTHER" id="PTHR10625:SF19">
    <property type="entry name" value="HISTONE DEACETYLASE 12"/>
    <property type="match status" value="1"/>
</dbReference>
<organism evidence="4 5">
    <name type="scientific">Pontibacter fetidus</name>
    <dbReference type="NCBI Taxonomy" id="2700082"/>
    <lineage>
        <taxon>Bacteria</taxon>
        <taxon>Pseudomonadati</taxon>
        <taxon>Bacteroidota</taxon>
        <taxon>Cytophagia</taxon>
        <taxon>Cytophagales</taxon>
        <taxon>Hymenobacteraceae</taxon>
        <taxon>Pontibacter</taxon>
    </lineage>
</organism>
<evidence type="ECO:0000313" key="4">
    <source>
        <dbReference type="EMBL" id="NDK57155.1"/>
    </source>
</evidence>
<dbReference type="PRINTS" id="PR01270">
    <property type="entry name" value="HDASUPER"/>
</dbReference>
<dbReference type="Gene3D" id="3.40.800.20">
    <property type="entry name" value="Histone deacetylase domain"/>
    <property type="match status" value="1"/>
</dbReference>
<dbReference type="SUPFAM" id="SSF52768">
    <property type="entry name" value="Arginase/deacetylase"/>
    <property type="match status" value="1"/>
</dbReference>
<evidence type="ECO:0000256" key="2">
    <source>
        <dbReference type="ARBA" id="ARBA00022801"/>
    </source>
</evidence>
<evidence type="ECO:0000256" key="1">
    <source>
        <dbReference type="ARBA" id="ARBA00005947"/>
    </source>
</evidence>
<comment type="similarity">
    <text evidence="1">Belongs to the histone deacetylase family.</text>
</comment>
<sequence length="300" mass="33695">MLKIAWSDAFAHSLPEGHRFPMAKYDLLPEQLLYEGTITEANLFAPAPLPERFILDTHCPTYWQRLRQLQLTPSEIRKTGFPLSDELVNREVIIMNGTVQAALFALEYGIGMNIAGGTHHAFTNRGEGFCLLNDIAIAANYLLNYKGVNKILVVDLDVHQGNGTAQIFRDEPRVFTFSMHCGHNYPFHKEQSDLDIPLAEGTDDAAYLRQLQTILPRLLDEVQPEFIFFQSGVDVLATDKLGKLGMTIAGCKERDRTVLELCKRHALPVAVSMGGGYSKQIAHIIEAHANTFRLAQQLWF</sequence>
<dbReference type="CDD" id="cd09993">
    <property type="entry name" value="HDAC_classIV"/>
    <property type="match status" value="1"/>
</dbReference>
<comment type="caution">
    <text evidence="4">The sequence shown here is derived from an EMBL/GenBank/DDBJ whole genome shotgun (WGS) entry which is preliminary data.</text>
</comment>
<dbReference type="AlphaFoldDB" id="A0A6B2H222"/>
<evidence type="ECO:0000313" key="5">
    <source>
        <dbReference type="Proteomes" id="UP000478546"/>
    </source>
</evidence>
<dbReference type="Pfam" id="PF00850">
    <property type="entry name" value="Hist_deacetyl"/>
    <property type="match status" value="1"/>
</dbReference>
<dbReference type="GO" id="GO:0004407">
    <property type="term" value="F:histone deacetylase activity"/>
    <property type="evidence" value="ECO:0007669"/>
    <property type="project" value="InterPro"/>
</dbReference>
<protein>
    <submittedName>
        <fullName evidence="4">Histone deacetylase</fullName>
    </submittedName>
</protein>
<proteinExistence type="inferred from homology"/>
<feature type="domain" description="Histone deacetylase" evidence="3">
    <location>
        <begin position="18"/>
        <end position="288"/>
    </location>
</feature>
<accession>A0A6B2H222</accession>
<dbReference type="InterPro" id="IPR023801">
    <property type="entry name" value="His_deacetylse_dom"/>
</dbReference>
<dbReference type="InterPro" id="IPR037138">
    <property type="entry name" value="His_deacetylse_dom_sf"/>
</dbReference>
<dbReference type="GO" id="GO:0016787">
    <property type="term" value="F:hydrolase activity"/>
    <property type="evidence" value="ECO:0007669"/>
    <property type="project" value="UniProtKB-KW"/>
</dbReference>
<dbReference type="PANTHER" id="PTHR10625">
    <property type="entry name" value="HISTONE DEACETYLASE HDAC1-RELATED"/>
    <property type="match status" value="1"/>
</dbReference>
<evidence type="ECO:0000259" key="3">
    <source>
        <dbReference type="Pfam" id="PF00850"/>
    </source>
</evidence>
<dbReference type="RefSeq" id="WP_162347217.1">
    <property type="nucleotide sequence ID" value="NZ_JAAEAA010000021.1"/>
</dbReference>
<dbReference type="GO" id="GO:0040029">
    <property type="term" value="P:epigenetic regulation of gene expression"/>
    <property type="evidence" value="ECO:0007669"/>
    <property type="project" value="TreeGrafter"/>
</dbReference>
<keyword evidence="2" id="KW-0378">Hydrolase</keyword>